<dbReference type="EMBL" id="CP019336">
    <property type="protein sequence ID" value="AUC21116.1"/>
    <property type="molecule type" value="Genomic_DNA"/>
</dbReference>
<accession>A0ABM6PWJ5</accession>
<sequence>MRKLVLTVTVALLTSGVSVFAANNINTNNVDEIVVVVTNDDFKEISVKELPAAVSSAIVKDFGTATAIKAYVNGSEQYKFELTLNGEEKVVYADKEGNWLEEADVVTAEQ</sequence>
<proteinExistence type="predicted"/>
<dbReference type="RefSeq" id="WP_208890332.1">
    <property type="nucleotide sequence ID" value="NZ_CP019336.1"/>
</dbReference>
<dbReference type="Proteomes" id="UP000232721">
    <property type="component" value="Chromosome"/>
</dbReference>
<evidence type="ECO:0000313" key="3">
    <source>
        <dbReference type="Proteomes" id="UP000232721"/>
    </source>
</evidence>
<reference evidence="2 3" key="1">
    <citation type="submission" date="2017-02" db="EMBL/GenBank/DDBJ databases">
        <title>Trade-off between light-utilization and light-protection in marine flavobacteria.</title>
        <authorList>
            <person name="Kumagai Y."/>
            <person name="Yoshizawa S."/>
            <person name="Kogure K."/>
            <person name="Iwasaki W."/>
        </authorList>
    </citation>
    <scope>NUCLEOTIDE SEQUENCE [LARGE SCALE GENOMIC DNA]</scope>
    <source>
        <strain evidence="2 3">KCTC 23670</strain>
    </source>
</reference>
<evidence type="ECO:0000256" key="1">
    <source>
        <dbReference type="SAM" id="SignalP"/>
    </source>
</evidence>
<evidence type="ECO:0008006" key="4">
    <source>
        <dbReference type="Google" id="ProtNLM"/>
    </source>
</evidence>
<organism evidence="2 3">
    <name type="scientific">Polaribacter sejongensis</name>
    <dbReference type="NCBI Taxonomy" id="985043"/>
    <lineage>
        <taxon>Bacteria</taxon>
        <taxon>Pseudomonadati</taxon>
        <taxon>Bacteroidota</taxon>
        <taxon>Flavobacteriia</taxon>
        <taxon>Flavobacteriales</taxon>
        <taxon>Flavobacteriaceae</taxon>
    </lineage>
</organism>
<feature type="signal peptide" evidence="1">
    <location>
        <begin position="1"/>
        <end position="21"/>
    </location>
</feature>
<keyword evidence="1" id="KW-0732">Signal</keyword>
<keyword evidence="3" id="KW-1185">Reference proteome</keyword>
<gene>
    <name evidence="2" type="ORF">BTO15_02845</name>
</gene>
<feature type="chain" id="PRO_5045389837" description="Beta-lactamase-inhibitor-like PepSY-like domain-containing protein" evidence="1">
    <location>
        <begin position="22"/>
        <end position="110"/>
    </location>
</feature>
<name>A0ABM6PWJ5_9FLAO</name>
<protein>
    <recommendedName>
        <fullName evidence="4">Beta-lactamase-inhibitor-like PepSY-like domain-containing protein</fullName>
    </recommendedName>
</protein>
<evidence type="ECO:0000313" key="2">
    <source>
        <dbReference type="EMBL" id="AUC21116.1"/>
    </source>
</evidence>
<dbReference type="SUPFAM" id="SSF160574">
    <property type="entry name" value="BT0923-like"/>
    <property type="match status" value="1"/>
</dbReference>